<proteinExistence type="predicted"/>
<dbReference type="AlphaFoldDB" id="A0A8E2F9N5"/>
<dbReference type="PANTHER" id="PTHR10039">
    <property type="entry name" value="AMELOGENIN"/>
    <property type="match status" value="1"/>
</dbReference>
<organism evidence="3 4">
    <name type="scientific">Glonium stellatum</name>
    <dbReference type="NCBI Taxonomy" id="574774"/>
    <lineage>
        <taxon>Eukaryota</taxon>
        <taxon>Fungi</taxon>
        <taxon>Dikarya</taxon>
        <taxon>Ascomycota</taxon>
        <taxon>Pezizomycotina</taxon>
        <taxon>Dothideomycetes</taxon>
        <taxon>Pleosporomycetidae</taxon>
        <taxon>Gloniales</taxon>
        <taxon>Gloniaceae</taxon>
        <taxon>Glonium</taxon>
    </lineage>
</organism>
<dbReference type="EMBL" id="KV748776">
    <property type="protein sequence ID" value="OCL13156.1"/>
    <property type="molecule type" value="Genomic_DNA"/>
</dbReference>
<sequence length="419" mass="47887">MWKPFDARFSEMLEQMAYHRNLITEEFRLMSVQATINAEEAAIIERRLAANERQVASEARDKLNTVAGCTVKGVLVLEQQTKGVYLNRHARTVKRGLKASTTDHTFRRIQKWLNPPAFAQELNNSLDAREEGTGQWRTLEPKFRLWESTQTTSSINSDRKKFKSNALWVYGMCLSEGQLTATSDELLDLLHVCARQPRRISIILDGIDECENHASLIQNMLNLSTNHSIRFLFFSRPNVSSLSQSVPKQFRLQIPKDMISKDIAIYVKHQLDMLQEDDLLSNSGDIDDITSRLVKGADGMFLWARLTISYLHSPALTLGERRRTMIEVVLPEGLETVKIFSWLAFAIKPLTNAELHRALAINDERSPHDSVKEERFSDFEHIVIMTGAGLVECCEIDSRGDGKLASFRFIHQSVKEYFK</sequence>
<dbReference type="PANTHER" id="PTHR10039:SF15">
    <property type="entry name" value="NACHT DOMAIN-CONTAINING PROTEIN"/>
    <property type="match status" value="1"/>
</dbReference>
<dbReference type="Proteomes" id="UP000250140">
    <property type="component" value="Unassembled WGS sequence"/>
</dbReference>
<dbReference type="OrthoDB" id="5389400at2759"/>
<dbReference type="Pfam" id="PF24883">
    <property type="entry name" value="NPHP3_N"/>
    <property type="match status" value="1"/>
</dbReference>
<feature type="domain" description="Nephrocystin 3-like N-terminal" evidence="2">
    <location>
        <begin position="175"/>
        <end position="236"/>
    </location>
</feature>
<evidence type="ECO:0000259" key="2">
    <source>
        <dbReference type="Pfam" id="PF24883"/>
    </source>
</evidence>
<keyword evidence="4" id="KW-1185">Reference proteome</keyword>
<reference evidence="3 4" key="1">
    <citation type="journal article" date="2016" name="Nat. Commun.">
        <title>Ectomycorrhizal ecology is imprinted in the genome of the dominant symbiotic fungus Cenococcum geophilum.</title>
        <authorList>
            <consortium name="DOE Joint Genome Institute"/>
            <person name="Peter M."/>
            <person name="Kohler A."/>
            <person name="Ohm R.A."/>
            <person name="Kuo A."/>
            <person name="Krutzmann J."/>
            <person name="Morin E."/>
            <person name="Arend M."/>
            <person name="Barry K.W."/>
            <person name="Binder M."/>
            <person name="Choi C."/>
            <person name="Clum A."/>
            <person name="Copeland A."/>
            <person name="Grisel N."/>
            <person name="Haridas S."/>
            <person name="Kipfer T."/>
            <person name="LaButti K."/>
            <person name="Lindquist E."/>
            <person name="Lipzen A."/>
            <person name="Maire R."/>
            <person name="Meier B."/>
            <person name="Mihaltcheva S."/>
            <person name="Molinier V."/>
            <person name="Murat C."/>
            <person name="Poggeler S."/>
            <person name="Quandt C.A."/>
            <person name="Sperisen C."/>
            <person name="Tritt A."/>
            <person name="Tisserant E."/>
            <person name="Crous P.W."/>
            <person name="Henrissat B."/>
            <person name="Nehls U."/>
            <person name="Egli S."/>
            <person name="Spatafora J.W."/>
            <person name="Grigoriev I.V."/>
            <person name="Martin F.M."/>
        </authorList>
    </citation>
    <scope>NUCLEOTIDE SEQUENCE [LARGE SCALE GENOMIC DNA]</scope>
    <source>
        <strain evidence="3 4">CBS 207.34</strain>
    </source>
</reference>
<accession>A0A8E2F9N5</accession>
<keyword evidence="1" id="KW-0677">Repeat</keyword>
<name>A0A8E2F9N5_9PEZI</name>
<gene>
    <name evidence="3" type="ORF">AOQ84DRAFT_360008</name>
</gene>
<evidence type="ECO:0000313" key="4">
    <source>
        <dbReference type="Proteomes" id="UP000250140"/>
    </source>
</evidence>
<evidence type="ECO:0000313" key="3">
    <source>
        <dbReference type="EMBL" id="OCL13156.1"/>
    </source>
</evidence>
<evidence type="ECO:0000256" key="1">
    <source>
        <dbReference type="ARBA" id="ARBA00022737"/>
    </source>
</evidence>
<protein>
    <recommendedName>
        <fullName evidence="2">Nephrocystin 3-like N-terminal domain-containing protein</fullName>
    </recommendedName>
</protein>
<dbReference type="InterPro" id="IPR056884">
    <property type="entry name" value="NPHP3-like_N"/>
</dbReference>